<reference evidence="8 9" key="1">
    <citation type="submission" date="2019-03" db="EMBL/GenBank/DDBJ databases">
        <title>Genomics of glacier-inhabiting Cryobacterium strains.</title>
        <authorList>
            <person name="Liu Q."/>
            <person name="Xin Y.-H."/>
        </authorList>
    </citation>
    <scope>NUCLEOTIDE SEQUENCE [LARGE SCALE GENOMIC DNA]</scope>
    <source>
        <strain evidence="8 9">Hh14</strain>
    </source>
</reference>
<accession>A0A4R8ZV42</accession>
<protein>
    <submittedName>
        <fullName evidence="8">NINE protein</fullName>
    </submittedName>
</protein>
<evidence type="ECO:0000256" key="4">
    <source>
        <dbReference type="ARBA" id="ARBA00023136"/>
    </source>
</evidence>
<evidence type="ECO:0000256" key="3">
    <source>
        <dbReference type="ARBA" id="ARBA00022989"/>
    </source>
</evidence>
<evidence type="ECO:0000256" key="2">
    <source>
        <dbReference type="ARBA" id="ARBA00022692"/>
    </source>
</evidence>
<dbReference type="AlphaFoldDB" id="A0A4R8ZV42"/>
<dbReference type="PANTHER" id="PTHR21016:SF25">
    <property type="entry name" value="TM2 DOMAIN-CONTAINING PROTEIN DDB_G0277895-RELATED"/>
    <property type="match status" value="1"/>
</dbReference>
<dbReference type="OrthoDB" id="5122936at2"/>
<keyword evidence="3 5" id="KW-1133">Transmembrane helix</keyword>
<feature type="transmembrane region" description="Helical" evidence="5">
    <location>
        <begin position="51"/>
        <end position="69"/>
    </location>
</feature>
<dbReference type="GO" id="GO:0016020">
    <property type="term" value="C:membrane"/>
    <property type="evidence" value="ECO:0007669"/>
    <property type="project" value="UniProtKB-SubCell"/>
</dbReference>
<evidence type="ECO:0000313" key="9">
    <source>
        <dbReference type="Proteomes" id="UP000297447"/>
    </source>
</evidence>
<feature type="domain" description="DUF2510" evidence="7">
    <location>
        <begin position="8"/>
        <end position="37"/>
    </location>
</feature>
<dbReference type="PANTHER" id="PTHR21016">
    <property type="entry name" value="BETA-AMYLOID BINDING PROTEIN-RELATED"/>
    <property type="match status" value="1"/>
</dbReference>
<sequence length="126" mass="13846">MTNVPPPAGWYLDPRTGAANRWWDGTAWTETYTPLAPVGTPQLQRDGKSMSTTYLLAIFLGGFGIHRFYLGRPVSALILLALTLVAVTTGTLSESGSSPLFYAVWIWTIVDLFLIPGMVRSTRNRA</sequence>
<feature type="domain" description="TM2" evidence="6">
    <location>
        <begin position="47"/>
        <end position="84"/>
    </location>
</feature>
<dbReference type="InterPro" id="IPR007829">
    <property type="entry name" value="TM2"/>
</dbReference>
<dbReference type="Pfam" id="PF10708">
    <property type="entry name" value="DUF2510"/>
    <property type="match status" value="1"/>
</dbReference>
<keyword evidence="9" id="KW-1185">Reference proteome</keyword>
<evidence type="ECO:0000259" key="6">
    <source>
        <dbReference type="Pfam" id="PF05154"/>
    </source>
</evidence>
<evidence type="ECO:0000256" key="1">
    <source>
        <dbReference type="ARBA" id="ARBA00004141"/>
    </source>
</evidence>
<proteinExistence type="predicted"/>
<evidence type="ECO:0000259" key="7">
    <source>
        <dbReference type="Pfam" id="PF10708"/>
    </source>
</evidence>
<keyword evidence="4 5" id="KW-0472">Membrane</keyword>
<dbReference type="EMBL" id="SOHE01000069">
    <property type="protein sequence ID" value="TFD46892.1"/>
    <property type="molecule type" value="Genomic_DNA"/>
</dbReference>
<name>A0A4R8ZV42_9MICO</name>
<dbReference type="RefSeq" id="WP_134520568.1">
    <property type="nucleotide sequence ID" value="NZ_SOHE01000069.1"/>
</dbReference>
<comment type="subcellular location">
    <subcellularLocation>
        <location evidence="1">Membrane</location>
        <topology evidence="1">Multi-pass membrane protein</topology>
    </subcellularLocation>
</comment>
<feature type="transmembrane region" description="Helical" evidence="5">
    <location>
        <begin position="99"/>
        <end position="119"/>
    </location>
</feature>
<evidence type="ECO:0000313" key="8">
    <source>
        <dbReference type="EMBL" id="TFD46892.1"/>
    </source>
</evidence>
<evidence type="ECO:0000256" key="5">
    <source>
        <dbReference type="SAM" id="Phobius"/>
    </source>
</evidence>
<dbReference type="InterPro" id="IPR018929">
    <property type="entry name" value="DUF2510"/>
</dbReference>
<keyword evidence="2 5" id="KW-0812">Transmembrane</keyword>
<dbReference type="InterPro" id="IPR050932">
    <property type="entry name" value="TM2D1-3-like"/>
</dbReference>
<gene>
    <name evidence="8" type="ORF">E3T55_16065</name>
</gene>
<dbReference type="Proteomes" id="UP000297447">
    <property type="component" value="Unassembled WGS sequence"/>
</dbReference>
<organism evidence="8 9">
    <name type="scientific">Cryobacterium frigoriphilum</name>
    <dbReference type="NCBI Taxonomy" id="1259150"/>
    <lineage>
        <taxon>Bacteria</taxon>
        <taxon>Bacillati</taxon>
        <taxon>Actinomycetota</taxon>
        <taxon>Actinomycetes</taxon>
        <taxon>Micrococcales</taxon>
        <taxon>Microbacteriaceae</taxon>
        <taxon>Cryobacterium</taxon>
    </lineage>
</organism>
<feature type="transmembrane region" description="Helical" evidence="5">
    <location>
        <begin position="76"/>
        <end position="93"/>
    </location>
</feature>
<dbReference type="Pfam" id="PF05154">
    <property type="entry name" value="TM2"/>
    <property type="match status" value="1"/>
</dbReference>
<comment type="caution">
    <text evidence="8">The sequence shown here is derived from an EMBL/GenBank/DDBJ whole genome shotgun (WGS) entry which is preliminary data.</text>
</comment>